<reference evidence="3 4" key="1">
    <citation type="submission" date="2024-01" db="EMBL/GenBank/DDBJ databases">
        <title>The genomes of 5 underutilized Papilionoideae crops provide insights into root nodulation and disease resistanc.</title>
        <authorList>
            <person name="Jiang F."/>
        </authorList>
    </citation>
    <scope>NUCLEOTIDE SEQUENCE [LARGE SCALE GENOMIC DNA]</scope>
    <source>
        <strain evidence="3">JINMINGXINNONG_FW02</strain>
        <tissue evidence="3">Leaves</tissue>
    </source>
</reference>
<feature type="compositionally biased region" description="Polar residues" evidence="1">
    <location>
        <begin position="54"/>
        <end position="85"/>
    </location>
</feature>
<feature type="domain" description="DUF8018" evidence="2">
    <location>
        <begin position="305"/>
        <end position="389"/>
    </location>
</feature>
<dbReference type="InterPro" id="IPR058331">
    <property type="entry name" value="DUF8018"/>
</dbReference>
<dbReference type="InterPro" id="IPR052694">
    <property type="entry name" value="Mt_uS3-like"/>
</dbReference>
<dbReference type="PANTHER" id="PTHR35289">
    <property type="entry name" value="TRANSMEMBRANE PROTEIN"/>
    <property type="match status" value="1"/>
</dbReference>
<keyword evidence="4" id="KW-1185">Reference proteome</keyword>
<evidence type="ECO:0000313" key="4">
    <source>
        <dbReference type="Proteomes" id="UP001374584"/>
    </source>
</evidence>
<feature type="region of interest" description="Disordered" evidence="1">
    <location>
        <begin position="27"/>
        <end position="85"/>
    </location>
</feature>
<protein>
    <recommendedName>
        <fullName evidence="2">DUF8018 domain-containing protein</fullName>
    </recommendedName>
</protein>
<evidence type="ECO:0000313" key="3">
    <source>
        <dbReference type="EMBL" id="KAK7322017.1"/>
    </source>
</evidence>
<dbReference type="Pfam" id="PF26057">
    <property type="entry name" value="DUF8018"/>
    <property type="match status" value="1"/>
</dbReference>
<accession>A0AAN9KQQ9</accession>
<proteinExistence type="predicted"/>
<dbReference type="Proteomes" id="UP001374584">
    <property type="component" value="Unassembled WGS sequence"/>
</dbReference>
<feature type="compositionally biased region" description="Basic and acidic residues" evidence="1">
    <location>
        <begin position="41"/>
        <end position="50"/>
    </location>
</feature>
<name>A0AAN9KQQ9_PHACN</name>
<feature type="compositionally biased region" description="Low complexity" evidence="1">
    <location>
        <begin position="243"/>
        <end position="255"/>
    </location>
</feature>
<organism evidence="3 4">
    <name type="scientific">Phaseolus coccineus</name>
    <name type="common">Scarlet runner bean</name>
    <name type="synonym">Phaseolus multiflorus</name>
    <dbReference type="NCBI Taxonomy" id="3886"/>
    <lineage>
        <taxon>Eukaryota</taxon>
        <taxon>Viridiplantae</taxon>
        <taxon>Streptophyta</taxon>
        <taxon>Embryophyta</taxon>
        <taxon>Tracheophyta</taxon>
        <taxon>Spermatophyta</taxon>
        <taxon>Magnoliopsida</taxon>
        <taxon>eudicotyledons</taxon>
        <taxon>Gunneridae</taxon>
        <taxon>Pentapetalae</taxon>
        <taxon>rosids</taxon>
        <taxon>fabids</taxon>
        <taxon>Fabales</taxon>
        <taxon>Fabaceae</taxon>
        <taxon>Papilionoideae</taxon>
        <taxon>50 kb inversion clade</taxon>
        <taxon>NPAAA clade</taxon>
        <taxon>indigoferoid/millettioid clade</taxon>
        <taxon>Phaseoleae</taxon>
        <taxon>Phaseolus</taxon>
    </lineage>
</organism>
<comment type="caution">
    <text evidence="3">The sequence shown here is derived from an EMBL/GenBank/DDBJ whole genome shotgun (WGS) entry which is preliminary data.</text>
</comment>
<feature type="region of interest" description="Disordered" evidence="1">
    <location>
        <begin position="238"/>
        <end position="265"/>
    </location>
</feature>
<dbReference type="AlphaFoldDB" id="A0AAN9KQQ9"/>
<dbReference type="PANTHER" id="PTHR35289:SF1">
    <property type="entry name" value="ATP SYNTHASE 9 MITOCHONDRIAL-RELATED"/>
    <property type="match status" value="1"/>
</dbReference>
<evidence type="ECO:0000256" key="1">
    <source>
        <dbReference type="SAM" id="MobiDB-lite"/>
    </source>
</evidence>
<gene>
    <name evidence="3" type="ORF">VNO80_35201</name>
</gene>
<evidence type="ECO:0000259" key="2">
    <source>
        <dbReference type="Pfam" id="PF26057"/>
    </source>
</evidence>
<dbReference type="EMBL" id="JAYMYR010000200">
    <property type="protein sequence ID" value="KAK7322017.1"/>
    <property type="molecule type" value="Genomic_DNA"/>
</dbReference>
<sequence>MWCALGRGKKTKMILESVYEGSIYRAGGEGRRASSKSLSEPAHDSPKERGGSNPLKTSEGTGRSRIQTIAKKTTSRSGTEMQRQRNMIEGVQEAIKGRNAGVDKRRGARKISLGRPDKEVQVRMKIYETLDFTEDDGLTEGLERPYRGDIAALIECALLSSFLLLLELPELTAEEAIGRERVQAISPRQTVRLAHSGATPVAPATHSLALELRNAGLLIVQIASILCYTSLPMEDPAGGNMDSSGGSHSISVGGESTMGGGSSRGSGWTSFDLDVLAEPTANENERGEEVAQPNPPNALDNPKKNEIIGGDSVESIERRLLGRFSSPSAHEITMARIEAEDLFEVKVEIIQQMAVLYPSGDWTGRGARALDNPRAASGEPSLIELYRLR</sequence>
<feature type="region of interest" description="Disordered" evidence="1">
    <location>
        <begin position="280"/>
        <end position="308"/>
    </location>
</feature>